<keyword evidence="1" id="KW-0862">Zinc</keyword>
<keyword evidence="1" id="KW-0863">Zinc-finger</keyword>
<dbReference type="Proteomes" id="UP001075354">
    <property type="component" value="Chromosome 4"/>
</dbReference>
<gene>
    <name evidence="3" type="ORF">ONE63_006799</name>
</gene>
<keyword evidence="1" id="KW-0479">Metal-binding</keyword>
<dbReference type="InterPro" id="IPR052797">
    <property type="entry name" value="RegFact_GeneExpr_CellDeath"/>
</dbReference>
<dbReference type="PROSITE" id="PS50157">
    <property type="entry name" value="ZINC_FINGER_C2H2_2"/>
    <property type="match status" value="2"/>
</dbReference>
<organism evidence="3 4">
    <name type="scientific">Megalurothrips usitatus</name>
    <name type="common">bean blossom thrips</name>
    <dbReference type="NCBI Taxonomy" id="439358"/>
    <lineage>
        <taxon>Eukaryota</taxon>
        <taxon>Metazoa</taxon>
        <taxon>Ecdysozoa</taxon>
        <taxon>Arthropoda</taxon>
        <taxon>Hexapoda</taxon>
        <taxon>Insecta</taxon>
        <taxon>Pterygota</taxon>
        <taxon>Neoptera</taxon>
        <taxon>Paraneoptera</taxon>
        <taxon>Thysanoptera</taxon>
        <taxon>Terebrantia</taxon>
        <taxon>Thripoidea</taxon>
        <taxon>Thripidae</taxon>
        <taxon>Megalurothrips</taxon>
    </lineage>
</organism>
<comment type="caution">
    <text evidence="3">The sequence shown here is derived from an EMBL/GenBank/DDBJ whole genome shotgun (WGS) entry which is preliminary data.</text>
</comment>
<feature type="domain" description="C2H2-type" evidence="2">
    <location>
        <begin position="22"/>
        <end position="50"/>
    </location>
</feature>
<sequence length="863" mass="99038">MVGKTVPPALVPINSTTKKLSYKCFKCKACYTSQEDVIKHIRETHSASAPVVADEETSGPGKVCKICKICKAELDSSSLLYEHYKEEHDIDNPYLRSNKSQQESPRQLRCGVCGVTFTKRSGLSRHKRNFHSEAGASSGICHHCGNSYKLSALPYHEKKCITRAQPRRRQDCFYDGCNSSYYRKEDLIKHAKEEHQMDIEPMRTLKFDNEEQFLKWKENEEDRTFSYYSKHAGTKKNSRTYYCQHEGSERSHRSSEDSREKVKYNKKGRIKRGVVCTSYLRVKLTSTEVIALYYPTHSHPTSPDDLKYQPLPKEIIQYIKEQIALNVPCRQIQTMARKKLAEIRTGRRDAQVSLKRITSLAQRYHREQNSKSTSAPNVSVEAFNSFIDALCAQDDSPVIFYQPPSDNASLDRLNKEDHLFFLGLQTLDQQKMLQRDTAMPMFISVTKSDYTLQYYLITILVPCEKNFEYPVGHLISSQLNEEVVCLFLQTIGERCPELNVNCIVSLDCKEINSAIMTVFGNDGPYFLSKWHFIDFMRKDFLKTVPPNKVEELYDFILAMTEAENEDRFLFLYNSFKEQYDPTFPDIVSNFAEYFVRAPGWASCYRQNTGMIDSCLYADSFFNKLNKKYRRRPSKSINLLPDLLLHMQENYRDRREITEASPESEEVMREQHNMAVEIPSELVQEVLSRHWIVQASKHGQSFYVMQCSSKCYIDECPLKCRDCVSLCSHMYFCTCDRSESICLHVHKIHQMYGSLAEVAVNPEDASAYLLEQDDAGSADAADTVDAVDQVDAADVVDVADSLMPSPNEVDGQSLLLAETEVTRENVLKNLDALRQIVDQRCVPEETMNVINDTLESLCNLIGGS</sequence>
<keyword evidence="4" id="KW-1185">Reference proteome</keyword>
<dbReference type="Gene3D" id="3.30.160.60">
    <property type="entry name" value="Classic Zinc Finger"/>
    <property type="match status" value="1"/>
</dbReference>
<dbReference type="InterPro" id="IPR013087">
    <property type="entry name" value="Znf_C2H2_type"/>
</dbReference>
<dbReference type="AlphaFoldDB" id="A0AAV7XTD4"/>
<name>A0AAV7XTD4_9NEOP</name>
<feature type="domain" description="C2H2-type" evidence="2">
    <location>
        <begin position="108"/>
        <end position="136"/>
    </location>
</feature>
<dbReference type="EMBL" id="JAPTSV010000004">
    <property type="protein sequence ID" value="KAJ1528384.1"/>
    <property type="molecule type" value="Genomic_DNA"/>
</dbReference>
<evidence type="ECO:0000256" key="1">
    <source>
        <dbReference type="PROSITE-ProRule" id="PRU00042"/>
    </source>
</evidence>
<protein>
    <recommendedName>
        <fullName evidence="2">C2H2-type domain-containing protein</fullName>
    </recommendedName>
</protein>
<evidence type="ECO:0000313" key="4">
    <source>
        <dbReference type="Proteomes" id="UP001075354"/>
    </source>
</evidence>
<dbReference type="PANTHER" id="PTHR33936">
    <property type="entry name" value="PROTEIN CBG17840"/>
    <property type="match status" value="1"/>
</dbReference>
<reference evidence="3" key="1">
    <citation type="submission" date="2022-12" db="EMBL/GenBank/DDBJ databases">
        <title>Chromosome-level genome assembly of the bean flower thrips Megalurothrips usitatus.</title>
        <authorList>
            <person name="Ma L."/>
            <person name="Liu Q."/>
            <person name="Li H."/>
            <person name="Cai W."/>
        </authorList>
    </citation>
    <scope>NUCLEOTIDE SEQUENCE</scope>
    <source>
        <strain evidence="3">Cailab_2022a</strain>
    </source>
</reference>
<dbReference type="PANTHER" id="PTHR33936:SF25">
    <property type="entry name" value="C2H2-TYPE DOMAIN-CONTAINING PROTEIN"/>
    <property type="match status" value="1"/>
</dbReference>
<accession>A0AAV7XTD4</accession>
<dbReference type="SMART" id="SM00355">
    <property type="entry name" value="ZnF_C2H2"/>
    <property type="match status" value="4"/>
</dbReference>
<evidence type="ECO:0000313" key="3">
    <source>
        <dbReference type="EMBL" id="KAJ1528384.1"/>
    </source>
</evidence>
<proteinExistence type="predicted"/>
<dbReference type="GO" id="GO:0008270">
    <property type="term" value="F:zinc ion binding"/>
    <property type="evidence" value="ECO:0007669"/>
    <property type="project" value="UniProtKB-KW"/>
</dbReference>
<evidence type="ECO:0000259" key="2">
    <source>
        <dbReference type="PROSITE" id="PS50157"/>
    </source>
</evidence>
<dbReference type="PROSITE" id="PS00028">
    <property type="entry name" value="ZINC_FINGER_C2H2_1"/>
    <property type="match status" value="4"/>
</dbReference>
<dbReference type="Pfam" id="PF00096">
    <property type="entry name" value="zf-C2H2"/>
    <property type="match status" value="1"/>
</dbReference>